<reference evidence="1 2" key="1">
    <citation type="submission" date="2013-03" db="EMBL/GenBank/DDBJ databases">
        <authorList>
            <person name="Warren W."/>
            <person name="Wilson R.K."/>
        </authorList>
    </citation>
    <scope>NUCLEOTIDE SEQUENCE</scope>
</reference>
<dbReference type="Ensembl" id="ENSMFAT00000098489.1">
    <property type="protein sequence ID" value="ENSMFAP00000046697.1"/>
    <property type="gene ID" value="ENSMFAG00000047814.1"/>
</dbReference>
<name>A0A7N9CBN2_MACFA</name>
<organism evidence="1 2">
    <name type="scientific">Macaca fascicularis</name>
    <name type="common">Crab-eating macaque</name>
    <name type="synonym">Cynomolgus monkey</name>
    <dbReference type="NCBI Taxonomy" id="9541"/>
    <lineage>
        <taxon>Eukaryota</taxon>
        <taxon>Metazoa</taxon>
        <taxon>Chordata</taxon>
        <taxon>Craniata</taxon>
        <taxon>Vertebrata</taxon>
        <taxon>Euteleostomi</taxon>
        <taxon>Mammalia</taxon>
        <taxon>Eutheria</taxon>
        <taxon>Euarchontoglires</taxon>
        <taxon>Primates</taxon>
        <taxon>Haplorrhini</taxon>
        <taxon>Catarrhini</taxon>
        <taxon>Cercopithecidae</taxon>
        <taxon>Cercopithecinae</taxon>
        <taxon>Macaca</taxon>
    </lineage>
</organism>
<evidence type="ECO:0000313" key="2">
    <source>
        <dbReference type="Proteomes" id="UP000233100"/>
    </source>
</evidence>
<dbReference type="PRINTS" id="PR02045">
    <property type="entry name" value="F138DOMAIN"/>
</dbReference>
<reference evidence="1" key="2">
    <citation type="submission" date="2025-05" db="UniProtKB">
        <authorList>
            <consortium name="Ensembl"/>
        </authorList>
    </citation>
    <scope>IDENTIFICATION</scope>
</reference>
<accession>A0A7N9CBN2</accession>
<proteinExistence type="predicted"/>
<dbReference type="PANTHER" id="PTHR12138:SF151">
    <property type="entry name" value="SECRETED PROTEIN"/>
    <property type="match status" value="1"/>
</dbReference>
<protein>
    <submittedName>
        <fullName evidence="1">Uncharacterized protein</fullName>
    </submittedName>
</protein>
<dbReference type="GeneTree" id="ENSGT01120000271815"/>
<dbReference type="AlphaFoldDB" id="A0A7N9CBN2"/>
<dbReference type="PANTHER" id="PTHR12138">
    <property type="entry name" value="PRIMATE-EXPANDED PROTEIN FAMILY"/>
    <property type="match status" value="1"/>
</dbReference>
<keyword evidence="2" id="KW-1185">Reference proteome</keyword>
<sequence length="86" mass="9488">MILAHCNLCHPGSRNFPASVSHVAGITDTCYHTWLIFIFLGEARFQRVGQAGLELLTSSDLLALAPQSAEMDYRHGTPHSAFQTLF</sequence>
<dbReference type="Ensembl" id="ENSMFAT00000098004.1">
    <property type="protein sequence ID" value="ENSMFAP00000047725.1"/>
    <property type="gene ID" value="ENSMFAG00000047814.1"/>
</dbReference>
<evidence type="ECO:0000313" key="1">
    <source>
        <dbReference type="Ensembl" id="ENSMFAP00000047725.1"/>
    </source>
</evidence>
<dbReference type="Proteomes" id="UP000233100">
    <property type="component" value="Chromosome 8"/>
</dbReference>